<reference evidence="1" key="2">
    <citation type="submission" date="2022-01" db="EMBL/GenBank/DDBJ databases">
        <authorList>
            <person name="Yamashiro T."/>
            <person name="Shiraishi A."/>
            <person name="Satake H."/>
            <person name="Nakayama K."/>
        </authorList>
    </citation>
    <scope>NUCLEOTIDE SEQUENCE</scope>
</reference>
<organism evidence="1 2">
    <name type="scientific">Tanacetum coccineum</name>
    <dbReference type="NCBI Taxonomy" id="301880"/>
    <lineage>
        <taxon>Eukaryota</taxon>
        <taxon>Viridiplantae</taxon>
        <taxon>Streptophyta</taxon>
        <taxon>Embryophyta</taxon>
        <taxon>Tracheophyta</taxon>
        <taxon>Spermatophyta</taxon>
        <taxon>Magnoliopsida</taxon>
        <taxon>eudicotyledons</taxon>
        <taxon>Gunneridae</taxon>
        <taxon>Pentapetalae</taxon>
        <taxon>asterids</taxon>
        <taxon>campanulids</taxon>
        <taxon>Asterales</taxon>
        <taxon>Asteraceae</taxon>
        <taxon>Asteroideae</taxon>
        <taxon>Anthemideae</taxon>
        <taxon>Anthemidinae</taxon>
        <taxon>Tanacetum</taxon>
    </lineage>
</organism>
<evidence type="ECO:0000313" key="2">
    <source>
        <dbReference type="Proteomes" id="UP001151760"/>
    </source>
</evidence>
<accession>A0ABQ4XW62</accession>
<name>A0ABQ4XW62_9ASTR</name>
<comment type="caution">
    <text evidence="1">The sequence shown here is derived from an EMBL/GenBank/DDBJ whole genome shotgun (WGS) entry which is preliminary data.</text>
</comment>
<keyword evidence="2" id="KW-1185">Reference proteome</keyword>
<dbReference type="Proteomes" id="UP001151760">
    <property type="component" value="Unassembled WGS sequence"/>
</dbReference>
<reference evidence="1" key="1">
    <citation type="journal article" date="2022" name="Int. J. Mol. Sci.">
        <title>Draft Genome of Tanacetum Coccineum: Genomic Comparison of Closely Related Tanacetum-Family Plants.</title>
        <authorList>
            <person name="Yamashiro T."/>
            <person name="Shiraishi A."/>
            <person name="Nakayama K."/>
            <person name="Satake H."/>
        </authorList>
    </citation>
    <scope>NUCLEOTIDE SEQUENCE</scope>
</reference>
<evidence type="ECO:0000313" key="1">
    <source>
        <dbReference type="EMBL" id="GJS69070.1"/>
    </source>
</evidence>
<gene>
    <name evidence="1" type="ORF">Tco_0701911</name>
</gene>
<dbReference type="EMBL" id="BQNB010009836">
    <property type="protein sequence ID" value="GJS69070.1"/>
    <property type="molecule type" value="Genomic_DNA"/>
</dbReference>
<sequence>MERGIRLMLAPRSAKAKHFIHLRIVHDGLCGCLSSSNGTSRVQALAWTWVRILPWFPRGTTQVVAGLDPEAYVAAVRECQVADCSTRYNHWLVIRANDSYAGSEVADSRRLRVTRWLVEKGITKVSMMRYQVRIPSQ</sequence>
<protein>
    <submittedName>
        <fullName evidence="1">Uncharacterized protein</fullName>
    </submittedName>
</protein>
<proteinExistence type="predicted"/>